<dbReference type="AlphaFoldDB" id="A0A0C9UTG4"/>
<organism evidence="2 3">
    <name type="scientific">Sphaerobolus stellatus (strain SS14)</name>
    <dbReference type="NCBI Taxonomy" id="990650"/>
    <lineage>
        <taxon>Eukaryota</taxon>
        <taxon>Fungi</taxon>
        <taxon>Dikarya</taxon>
        <taxon>Basidiomycota</taxon>
        <taxon>Agaricomycotina</taxon>
        <taxon>Agaricomycetes</taxon>
        <taxon>Phallomycetidae</taxon>
        <taxon>Geastrales</taxon>
        <taxon>Sphaerobolaceae</taxon>
        <taxon>Sphaerobolus</taxon>
    </lineage>
</organism>
<feature type="region of interest" description="Disordered" evidence="1">
    <location>
        <begin position="72"/>
        <end position="97"/>
    </location>
</feature>
<reference evidence="2 3" key="1">
    <citation type="submission" date="2014-06" db="EMBL/GenBank/DDBJ databases">
        <title>Evolutionary Origins and Diversification of the Mycorrhizal Mutualists.</title>
        <authorList>
            <consortium name="DOE Joint Genome Institute"/>
            <consortium name="Mycorrhizal Genomics Consortium"/>
            <person name="Kohler A."/>
            <person name="Kuo A."/>
            <person name="Nagy L.G."/>
            <person name="Floudas D."/>
            <person name="Copeland A."/>
            <person name="Barry K.W."/>
            <person name="Cichocki N."/>
            <person name="Veneault-Fourrey C."/>
            <person name="LaButti K."/>
            <person name="Lindquist E.A."/>
            <person name="Lipzen A."/>
            <person name="Lundell T."/>
            <person name="Morin E."/>
            <person name="Murat C."/>
            <person name="Riley R."/>
            <person name="Ohm R."/>
            <person name="Sun H."/>
            <person name="Tunlid A."/>
            <person name="Henrissat B."/>
            <person name="Grigoriev I.V."/>
            <person name="Hibbett D.S."/>
            <person name="Martin F."/>
        </authorList>
    </citation>
    <scope>NUCLEOTIDE SEQUENCE [LARGE SCALE GENOMIC DNA]</scope>
    <source>
        <strain evidence="2 3">SS14</strain>
    </source>
</reference>
<proteinExistence type="predicted"/>
<name>A0A0C9UTG4_SPHS4</name>
<evidence type="ECO:0000256" key="1">
    <source>
        <dbReference type="SAM" id="MobiDB-lite"/>
    </source>
</evidence>
<protein>
    <submittedName>
        <fullName evidence="2">Uncharacterized protein</fullName>
    </submittedName>
</protein>
<feature type="compositionally biased region" description="Polar residues" evidence="1">
    <location>
        <begin position="86"/>
        <end position="97"/>
    </location>
</feature>
<keyword evidence="3" id="KW-1185">Reference proteome</keyword>
<feature type="region of interest" description="Disordered" evidence="1">
    <location>
        <begin position="35"/>
        <end position="58"/>
    </location>
</feature>
<evidence type="ECO:0000313" key="3">
    <source>
        <dbReference type="Proteomes" id="UP000054279"/>
    </source>
</evidence>
<gene>
    <name evidence="2" type="ORF">M422DRAFT_265699</name>
</gene>
<sequence>MSTATCAPPQNHVSIAHSLSQRGGGKLAEALLSMQASRQPRESTDSAQLGRCPEAKESHNCIPEPPVVGGCQTGRAEPSHRRRRVSPSNTIAGFTSTGEARGSAHKIIVLEGIHDSRVDHRVERCKAMRTTGMEGCTNAAAVVARAYSHSDRQMRQCSMVAFAVKGSEEVEADVQTTGRHINELLDRLAPYATPPKSINTHMHPMLIVNEFYITSLTKTGALLLWILRCSPAVPSVSHQQELCCSIVGIGIRPSALLNKLVPSYKGTSLDGKFIRYYASKSSAEAN</sequence>
<evidence type="ECO:0000313" key="2">
    <source>
        <dbReference type="EMBL" id="KIJ32527.1"/>
    </source>
</evidence>
<accession>A0A0C9UTG4</accession>
<dbReference type="HOGENOM" id="CLU_973760_0_0_1"/>
<dbReference type="Proteomes" id="UP000054279">
    <property type="component" value="Unassembled WGS sequence"/>
</dbReference>
<dbReference type="EMBL" id="KN837226">
    <property type="protein sequence ID" value="KIJ32527.1"/>
    <property type="molecule type" value="Genomic_DNA"/>
</dbReference>